<dbReference type="CDD" id="cd00293">
    <property type="entry name" value="USP-like"/>
    <property type="match status" value="1"/>
</dbReference>
<dbReference type="AlphaFoldDB" id="A0A2V1P9H0"/>
<reference evidence="4" key="1">
    <citation type="submission" date="2018-05" db="EMBL/GenBank/DDBJ databases">
        <authorList>
            <person name="Du Z."/>
            <person name="Wang X."/>
        </authorList>
    </citation>
    <scope>NUCLEOTIDE SEQUENCE [LARGE SCALE GENOMIC DNA]</scope>
    <source>
        <strain evidence="4">WDS4C29</strain>
    </source>
</reference>
<evidence type="ECO:0000259" key="2">
    <source>
        <dbReference type="Pfam" id="PF00582"/>
    </source>
</evidence>
<dbReference type="Gene3D" id="3.40.50.12370">
    <property type="match status" value="1"/>
</dbReference>
<dbReference type="EMBL" id="QETF01000001">
    <property type="protein sequence ID" value="PWG18424.1"/>
    <property type="molecule type" value="Genomic_DNA"/>
</dbReference>
<proteinExistence type="inferred from homology"/>
<sequence>MAYKTISVIVTDMVADAPALSAAAEIAVREQAHLDVHALGIDPARYEAMPVGTAAVILEAGADEARARADELVTWAEDILKAYDLSAVVAPAVVTTLGLDTTVARLVRYADLIVAAQPYGEEATQLQVLTLEAALFGTGAPVMVVPRKALDYSRPFDRAVIAWNESDESLEAVRKALPVLKGAEHSDIVMVDPPSHSPERSDPGGVLCLMLARHGVKSEVSILAKTLPRVSAVLNRFVAEHGSQLIVMGAYGHSRVREAVLGGATREMLETAQVPILMAH</sequence>
<dbReference type="SUPFAM" id="SSF52402">
    <property type="entry name" value="Adenine nucleotide alpha hydrolases-like"/>
    <property type="match status" value="1"/>
</dbReference>
<dbReference type="InterPro" id="IPR006016">
    <property type="entry name" value="UspA"/>
</dbReference>
<evidence type="ECO:0000256" key="1">
    <source>
        <dbReference type="ARBA" id="ARBA00008791"/>
    </source>
</evidence>
<keyword evidence="4" id="KW-1185">Reference proteome</keyword>
<name>A0A2V1P9H0_9RHOB</name>
<dbReference type="Pfam" id="PF00582">
    <property type="entry name" value="Usp"/>
    <property type="match status" value="1"/>
</dbReference>
<dbReference type="RefSeq" id="WP_109385453.1">
    <property type="nucleotide sequence ID" value="NZ_QETF01000001.1"/>
</dbReference>
<evidence type="ECO:0000313" key="3">
    <source>
        <dbReference type="EMBL" id="PWG18424.1"/>
    </source>
</evidence>
<evidence type="ECO:0000313" key="4">
    <source>
        <dbReference type="Proteomes" id="UP000245293"/>
    </source>
</evidence>
<protein>
    <submittedName>
        <fullName evidence="3">Universal stress protein</fullName>
    </submittedName>
</protein>
<dbReference type="Proteomes" id="UP000245293">
    <property type="component" value="Unassembled WGS sequence"/>
</dbReference>
<feature type="domain" description="UspA" evidence="2">
    <location>
        <begin position="157"/>
        <end position="279"/>
    </location>
</feature>
<dbReference type="InterPro" id="IPR006015">
    <property type="entry name" value="Universal_stress_UspA"/>
</dbReference>
<organism evidence="3 4">
    <name type="scientific">Salibaculum griseiflavum</name>
    <dbReference type="NCBI Taxonomy" id="1914409"/>
    <lineage>
        <taxon>Bacteria</taxon>
        <taxon>Pseudomonadati</taxon>
        <taxon>Pseudomonadota</taxon>
        <taxon>Alphaproteobacteria</taxon>
        <taxon>Rhodobacterales</taxon>
        <taxon>Roseobacteraceae</taxon>
        <taxon>Salibaculum</taxon>
    </lineage>
</organism>
<comment type="similarity">
    <text evidence="1">Belongs to the universal stress protein A family.</text>
</comment>
<gene>
    <name evidence="3" type="ORF">DFK10_00400</name>
</gene>
<dbReference type="OrthoDB" id="9804721at2"/>
<accession>A0A2V1P9H0</accession>
<dbReference type="PRINTS" id="PR01438">
    <property type="entry name" value="UNVRSLSTRESS"/>
</dbReference>
<comment type="caution">
    <text evidence="3">The sequence shown here is derived from an EMBL/GenBank/DDBJ whole genome shotgun (WGS) entry which is preliminary data.</text>
</comment>